<dbReference type="EMBL" id="JAGMUV010000044">
    <property type="protein sequence ID" value="KAH7110761.1"/>
    <property type="molecule type" value="Genomic_DNA"/>
</dbReference>
<feature type="region of interest" description="Disordered" evidence="1">
    <location>
        <begin position="171"/>
        <end position="194"/>
    </location>
</feature>
<evidence type="ECO:0000313" key="2">
    <source>
        <dbReference type="EMBL" id="KAH7110761.1"/>
    </source>
</evidence>
<organism evidence="2 3">
    <name type="scientific">Dactylonectria macrodidyma</name>
    <dbReference type="NCBI Taxonomy" id="307937"/>
    <lineage>
        <taxon>Eukaryota</taxon>
        <taxon>Fungi</taxon>
        <taxon>Dikarya</taxon>
        <taxon>Ascomycota</taxon>
        <taxon>Pezizomycotina</taxon>
        <taxon>Sordariomycetes</taxon>
        <taxon>Hypocreomycetidae</taxon>
        <taxon>Hypocreales</taxon>
        <taxon>Nectriaceae</taxon>
        <taxon>Dactylonectria</taxon>
    </lineage>
</organism>
<evidence type="ECO:0000313" key="3">
    <source>
        <dbReference type="Proteomes" id="UP000738349"/>
    </source>
</evidence>
<reference evidence="2" key="1">
    <citation type="journal article" date="2021" name="Nat. Commun.">
        <title>Genetic determinants of endophytism in the Arabidopsis root mycobiome.</title>
        <authorList>
            <person name="Mesny F."/>
            <person name="Miyauchi S."/>
            <person name="Thiergart T."/>
            <person name="Pickel B."/>
            <person name="Atanasova L."/>
            <person name="Karlsson M."/>
            <person name="Huettel B."/>
            <person name="Barry K.W."/>
            <person name="Haridas S."/>
            <person name="Chen C."/>
            <person name="Bauer D."/>
            <person name="Andreopoulos W."/>
            <person name="Pangilinan J."/>
            <person name="LaButti K."/>
            <person name="Riley R."/>
            <person name="Lipzen A."/>
            <person name="Clum A."/>
            <person name="Drula E."/>
            <person name="Henrissat B."/>
            <person name="Kohler A."/>
            <person name="Grigoriev I.V."/>
            <person name="Martin F.M."/>
            <person name="Hacquard S."/>
        </authorList>
    </citation>
    <scope>NUCLEOTIDE SEQUENCE</scope>
    <source>
        <strain evidence="2">MPI-CAGE-AT-0147</strain>
    </source>
</reference>
<dbReference type="OrthoDB" id="5030973at2759"/>
<accession>A0A9P9I7I2</accession>
<sequence length="194" mass="22850">CATHTDLLKIHPLYLLSFIYEDRYQRWIDWFAKLWREVVEVETVTNTSRPQWKIRQMDAERFKALSRADVLLNQIHVTHLELCHSQTVMHFALRLGKFCSDTFIEIENWRQDLGFSKLSMRHRSGLLESFNATLVRCDSIIDRLTELTNRLTQNINVVCISLLILCRLRSSPRSDSHTNSSPRRIAKSASPWQH</sequence>
<protein>
    <submittedName>
        <fullName evidence="2">Uncharacterized protein</fullName>
    </submittedName>
</protein>
<feature type="compositionally biased region" description="Polar residues" evidence="1">
    <location>
        <begin position="171"/>
        <end position="182"/>
    </location>
</feature>
<proteinExistence type="predicted"/>
<feature type="non-terminal residue" evidence="2">
    <location>
        <position position="1"/>
    </location>
</feature>
<dbReference type="Proteomes" id="UP000738349">
    <property type="component" value="Unassembled WGS sequence"/>
</dbReference>
<keyword evidence="3" id="KW-1185">Reference proteome</keyword>
<dbReference type="AlphaFoldDB" id="A0A9P9I7I2"/>
<comment type="caution">
    <text evidence="2">The sequence shown here is derived from an EMBL/GenBank/DDBJ whole genome shotgun (WGS) entry which is preliminary data.</text>
</comment>
<evidence type="ECO:0000256" key="1">
    <source>
        <dbReference type="SAM" id="MobiDB-lite"/>
    </source>
</evidence>
<gene>
    <name evidence="2" type="ORF">EDB81DRAFT_671893</name>
</gene>
<name>A0A9P9I7I2_9HYPO</name>